<evidence type="ECO:0000313" key="13">
    <source>
        <dbReference type="EMBL" id="MFK2900203.1"/>
    </source>
</evidence>
<proteinExistence type="inferred from homology"/>
<evidence type="ECO:0000256" key="5">
    <source>
        <dbReference type="ARBA" id="ARBA00022475"/>
    </source>
</evidence>
<reference evidence="13 14" key="1">
    <citation type="submission" date="2020-10" db="EMBL/GenBank/DDBJ databases">
        <title>Phylogeny of dyella-like bacteria.</title>
        <authorList>
            <person name="Fu J."/>
        </authorList>
    </citation>
    <scope>NUCLEOTIDE SEQUENCE [LARGE SCALE GENOMIC DNA]</scope>
    <source>
        <strain evidence="13 14">JP1</strain>
    </source>
</reference>
<keyword evidence="10 11" id="KW-0472">Membrane</keyword>
<dbReference type="RefSeq" id="WP_404546628.1">
    <property type="nucleotide sequence ID" value="NZ_JADIKJ010000007.1"/>
</dbReference>
<keyword evidence="6 11" id="KW-0812">Transmembrane</keyword>
<keyword evidence="7 11" id="KW-0653">Protein transport</keyword>
<comment type="function">
    <text evidence="11">Involved in protein export. Participates in an early event of protein translocation.</text>
</comment>
<dbReference type="Pfam" id="PF03840">
    <property type="entry name" value="SecG"/>
    <property type="match status" value="1"/>
</dbReference>
<keyword evidence="4 11" id="KW-0813">Transport</keyword>
<keyword evidence="9 11" id="KW-0811">Translocation</keyword>
<dbReference type="Proteomes" id="UP001620461">
    <property type="component" value="Unassembled WGS sequence"/>
</dbReference>
<feature type="compositionally biased region" description="Low complexity" evidence="12">
    <location>
        <begin position="103"/>
        <end position="123"/>
    </location>
</feature>
<keyword evidence="14" id="KW-1185">Reference proteome</keyword>
<gene>
    <name evidence="13" type="primary">secG</name>
    <name evidence="13" type="ORF">ISP15_07635</name>
</gene>
<feature type="compositionally biased region" description="Low complexity" evidence="12">
    <location>
        <begin position="132"/>
        <end position="160"/>
    </location>
</feature>
<keyword evidence="8 11" id="KW-1133">Transmembrane helix</keyword>
<organism evidence="13 14">
    <name type="scientific">Dyella jejuensis</name>
    <dbReference type="NCBI Taxonomy" id="1432009"/>
    <lineage>
        <taxon>Bacteria</taxon>
        <taxon>Pseudomonadati</taxon>
        <taxon>Pseudomonadota</taxon>
        <taxon>Gammaproteobacteria</taxon>
        <taxon>Lysobacterales</taxon>
        <taxon>Rhodanobacteraceae</taxon>
        <taxon>Dyella</taxon>
    </lineage>
</organism>
<dbReference type="PANTHER" id="PTHR34182">
    <property type="entry name" value="PROTEIN-EXPORT MEMBRANE PROTEIN SECG"/>
    <property type="match status" value="1"/>
</dbReference>
<feature type="transmembrane region" description="Helical" evidence="11">
    <location>
        <begin position="56"/>
        <end position="74"/>
    </location>
</feature>
<evidence type="ECO:0000256" key="11">
    <source>
        <dbReference type="RuleBase" id="RU365087"/>
    </source>
</evidence>
<comment type="caution">
    <text evidence="13">The sequence shown here is derived from an EMBL/GenBank/DDBJ whole genome shotgun (WGS) entry which is preliminary data.</text>
</comment>
<evidence type="ECO:0000256" key="3">
    <source>
        <dbReference type="ARBA" id="ARBA00017876"/>
    </source>
</evidence>
<comment type="similarity">
    <text evidence="2 11">Belongs to the SecG family.</text>
</comment>
<evidence type="ECO:0000256" key="2">
    <source>
        <dbReference type="ARBA" id="ARBA00008445"/>
    </source>
</evidence>
<evidence type="ECO:0000256" key="7">
    <source>
        <dbReference type="ARBA" id="ARBA00022927"/>
    </source>
</evidence>
<accession>A0ABW8JH90</accession>
<evidence type="ECO:0000256" key="10">
    <source>
        <dbReference type="ARBA" id="ARBA00023136"/>
    </source>
</evidence>
<evidence type="ECO:0000256" key="9">
    <source>
        <dbReference type="ARBA" id="ARBA00023010"/>
    </source>
</evidence>
<evidence type="ECO:0000256" key="8">
    <source>
        <dbReference type="ARBA" id="ARBA00022989"/>
    </source>
</evidence>
<sequence>MFVIFSVFYILIAASMIVLILMQRGAGADAGSGFGAGASATVFGARGSANFLSRSTAVLAALFFALSLGMGMYLKMNGGAIRQQQATSNLGVMAGLGNAPAAKQNAQPAAPAQPQTAVPAPAAGNGSNGEVPTAQPAPAKAQQGEVPAPSAPAAASTSKH</sequence>
<evidence type="ECO:0000256" key="6">
    <source>
        <dbReference type="ARBA" id="ARBA00022692"/>
    </source>
</evidence>
<dbReference type="PRINTS" id="PR01651">
    <property type="entry name" value="SECGEXPORT"/>
</dbReference>
<comment type="caution">
    <text evidence="11">Lacks conserved residue(s) required for the propagation of feature annotation.</text>
</comment>
<feature type="region of interest" description="Disordered" evidence="12">
    <location>
        <begin position="103"/>
        <end position="160"/>
    </location>
</feature>
<comment type="subcellular location">
    <subcellularLocation>
        <location evidence="1 11">Cell membrane</location>
        <topology evidence="1 11">Multi-pass membrane protein</topology>
    </subcellularLocation>
</comment>
<evidence type="ECO:0000313" key="14">
    <source>
        <dbReference type="Proteomes" id="UP001620461"/>
    </source>
</evidence>
<protein>
    <recommendedName>
        <fullName evidence="3 11">Protein-export membrane protein SecG</fullName>
    </recommendedName>
</protein>
<keyword evidence="5 11" id="KW-1003">Cell membrane</keyword>
<name>A0ABW8JH90_9GAMM</name>
<dbReference type="PANTHER" id="PTHR34182:SF1">
    <property type="entry name" value="PROTEIN-EXPORT MEMBRANE PROTEIN SECG"/>
    <property type="match status" value="1"/>
</dbReference>
<dbReference type="InterPro" id="IPR004692">
    <property type="entry name" value="SecG"/>
</dbReference>
<dbReference type="NCBIfam" id="TIGR00810">
    <property type="entry name" value="secG"/>
    <property type="match status" value="1"/>
</dbReference>
<evidence type="ECO:0000256" key="4">
    <source>
        <dbReference type="ARBA" id="ARBA00022448"/>
    </source>
</evidence>
<evidence type="ECO:0000256" key="1">
    <source>
        <dbReference type="ARBA" id="ARBA00004651"/>
    </source>
</evidence>
<dbReference type="EMBL" id="JADIKJ010000007">
    <property type="protein sequence ID" value="MFK2900203.1"/>
    <property type="molecule type" value="Genomic_DNA"/>
</dbReference>
<evidence type="ECO:0000256" key="12">
    <source>
        <dbReference type="SAM" id="MobiDB-lite"/>
    </source>
</evidence>